<dbReference type="RefSeq" id="WP_367408354.1">
    <property type="nucleotide sequence ID" value="NZ_JARNBH010000042.1"/>
</dbReference>
<sequence>MPTVQKVHIDRMLTNISIGYSNEQYLSDKIFKAVTVNKQSDKYPVFGMDRFRQHADLRAPGTESNEINWTMSSDQFYTDGHALRSTIADEEKQNADDMFDLETEATELVSEGILLNREVSAANLVMDPTNYHSDLRLTMGTGGTFKWSDYANSNPVMDIHKAKEKLHKKSGIRPNTLIMSEQVMNVLKMHPALLDIIKYVQKGIVTEDLMKTAFGVDNILVGSALKSGVQNPGQVASNGVHEGFDNLDYIWGNSVVLAYIAPKPGKKQLSLGYEFQWNKDGAGAVQVRKWYETGRRATVIEAERWYSHKMISNVAGFMFSDAITPFAG</sequence>
<protein>
    <recommendedName>
        <fullName evidence="3">Major capsid protein</fullName>
    </recommendedName>
</protein>
<evidence type="ECO:0000313" key="1">
    <source>
        <dbReference type="EMBL" id="MEC0276813.1"/>
    </source>
</evidence>
<gene>
    <name evidence="1" type="ORF">P4706_27880</name>
</gene>
<dbReference type="EMBL" id="JARNBH010000042">
    <property type="protein sequence ID" value="MEC0276813.1"/>
    <property type="molecule type" value="Genomic_DNA"/>
</dbReference>
<keyword evidence="2" id="KW-1185">Reference proteome</keyword>
<evidence type="ECO:0000313" key="2">
    <source>
        <dbReference type="Proteomes" id="UP001307168"/>
    </source>
</evidence>
<name>A0AAW9NEB6_9BACI</name>
<dbReference type="Proteomes" id="UP001307168">
    <property type="component" value="Unassembled WGS sequence"/>
</dbReference>
<dbReference type="InterPro" id="IPR053738">
    <property type="entry name" value="Lambda_capsid_assembly"/>
</dbReference>
<organism evidence="1 2">
    <name type="scientific">Peribacillus castrilensis</name>
    <dbReference type="NCBI Taxonomy" id="2897690"/>
    <lineage>
        <taxon>Bacteria</taxon>
        <taxon>Bacillati</taxon>
        <taxon>Bacillota</taxon>
        <taxon>Bacilli</taxon>
        <taxon>Bacillales</taxon>
        <taxon>Bacillaceae</taxon>
        <taxon>Peribacillus</taxon>
    </lineage>
</organism>
<dbReference type="AlphaFoldDB" id="A0AAW9NEB6"/>
<evidence type="ECO:0008006" key="3">
    <source>
        <dbReference type="Google" id="ProtNLM"/>
    </source>
</evidence>
<comment type="caution">
    <text evidence="1">The sequence shown here is derived from an EMBL/GenBank/DDBJ whole genome shotgun (WGS) entry which is preliminary data.</text>
</comment>
<reference evidence="1 2" key="1">
    <citation type="submission" date="2023-03" db="EMBL/GenBank/DDBJ databases">
        <title>Bacillus Genome Sequencing.</title>
        <authorList>
            <person name="Dunlap C."/>
        </authorList>
    </citation>
    <scope>NUCLEOTIDE SEQUENCE [LARGE SCALE GENOMIC DNA]</scope>
    <source>
        <strain evidence="1 2">B-41290</strain>
    </source>
</reference>
<proteinExistence type="predicted"/>
<dbReference type="Gene3D" id="3.90.1690.10">
    <property type="entry name" value="phage-related protein like domain"/>
    <property type="match status" value="1"/>
</dbReference>
<accession>A0AAW9NEB6</accession>